<keyword evidence="4" id="KW-1185">Reference proteome</keyword>
<evidence type="ECO:0008006" key="5">
    <source>
        <dbReference type="Google" id="ProtNLM"/>
    </source>
</evidence>
<dbReference type="Pfam" id="PF01535">
    <property type="entry name" value="PPR"/>
    <property type="match status" value="5"/>
</dbReference>
<proteinExistence type="predicted"/>
<dbReference type="PANTHER" id="PTHR47928:SF146">
    <property type="entry name" value="DYW DOMAIN-CONTAINING PROTEIN"/>
    <property type="match status" value="1"/>
</dbReference>
<dbReference type="FunFam" id="1.25.40.10:FF:000344">
    <property type="entry name" value="Pentatricopeptide repeat-containing protein"/>
    <property type="match status" value="1"/>
</dbReference>
<name>A0A9D4VEK5_ADICA</name>
<reference evidence="3" key="1">
    <citation type="submission" date="2021-01" db="EMBL/GenBank/DDBJ databases">
        <title>Adiantum capillus-veneris genome.</title>
        <authorList>
            <person name="Fang Y."/>
            <person name="Liao Q."/>
        </authorList>
    </citation>
    <scope>NUCLEOTIDE SEQUENCE</scope>
    <source>
        <strain evidence="3">H3</strain>
        <tissue evidence="3">Leaf</tissue>
    </source>
</reference>
<dbReference type="OrthoDB" id="1880841at2759"/>
<accession>A0A9D4VEK5</accession>
<dbReference type="NCBIfam" id="TIGR00756">
    <property type="entry name" value="PPR"/>
    <property type="match status" value="7"/>
</dbReference>
<feature type="repeat" description="PPR" evidence="2">
    <location>
        <begin position="291"/>
        <end position="325"/>
    </location>
</feature>
<dbReference type="FunFam" id="1.25.40.10:FF:000031">
    <property type="entry name" value="Pentatricopeptide repeat-containing protein mitochondrial"/>
    <property type="match status" value="1"/>
</dbReference>
<dbReference type="GO" id="GO:0048731">
    <property type="term" value="P:system development"/>
    <property type="evidence" value="ECO:0007669"/>
    <property type="project" value="UniProtKB-ARBA"/>
</dbReference>
<keyword evidence="1" id="KW-0677">Repeat</keyword>
<dbReference type="InterPro" id="IPR050421">
    <property type="entry name" value="PPR"/>
</dbReference>
<dbReference type="Gene3D" id="1.25.40.10">
    <property type="entry name" value="Tetratricopeptide repeat domain"/>
    <property type="match status" value="7"/>
</dbReference>
<evidence type="ECO:0000256" key="1">
    <source>
        <dbReference type="ARBA" id="ARBA00022737"/>
    </source>
</evidence>
<feature type="repeat" description="PPR" evidence="2">
    <location>
        <begin position="733"/>
        <end position="767"/>
    </location>
</feature>
<organism evidence="3 4">
    <name type="scientific">Adiantum capillus-veneris</name>
    <name type="common">Maidenhair fern</name>
    <dbReference type="NCBI Taxonomy" id="13818"/>
    <lineage>
        <taxon>Eukaryota</taxon>
        <taxon>Viridiplantae</taxon>
        <taxon>Streptophyta</taxon>
        <taxon>Embryophyta</taxon>
        <taxon>Tracheophyta</taxon>
        <taxon>Polypodiopsida</taxon>
        <taxon>Polypodiidae</taxon>
        <taxon>Polypodiales</taxon>
        <taxon>Pteridineae</taxon>
        <taxon>Pteridaceae</taxon>
        <taxon>Vittarioideae</taxon>
        <taxon>Adiantum</taxon>
    </lineage>
</organism>
<evidence type="ECO:0000313" key="4">
    <source>
        <dbReference type="Proteomes" id="UP000886520"/>
    </source>
</evidence>
<dbReference type="FunFam" id="1.25.40.10:FF:000227">
    <property type="entry name" value="Pentatricopeptide repeat-containing protein At3g13880"/>
    <property type="match status" value="1"/>
</dbReference>
<dbReference type="Pfam" id="PF13812">
    <property type="entry name" value="PPR_3"/>
    <property type="match status" value="1"/>
</dbReference>
<evidence type="ECO:0000256" key="2">
    <source>
        <dbReference type="PROSITE-ProRule" id="PRU00708"/>
    </source>
</evidence>
<dbReference type="EMBL" id="JABFUD020000001">
    <property type="protein sequence ID" value="KAI5084842.1"/>
    <property type="molecule type" value="Genomic_DNA"/>
</dbReference>
<dbReference type="AlphaFoldDB" id="A0A9D4VEK5"/>
<sequence length="889" mass="97347">MLILPAACSLTMLGSENSIASVNVLVSDFPSIQFSKFQQEGPSGHVHMLASKHVMNSHGISVNSALQASLTSDDVSRAQKTLNARDYQDDFPWTSLIQQHVENVDPQQAFCLFSKMRQSCVSPTKSTYLAMLRACTDSVSLEKGHDLHMEITRRGWDMDSGIGGSLMDMYMRCSSLSDARDVFERLPVRNVILWTTLMSGYVDCRLAKSALECLEEMHADGVPPDAVAYLCSLKACGSIGALEMGRELYRKITKGGFESNPFVCNALIAMYAKCGLPLEAHEVFNRLPCPDVVAWNALINGYADCGYYEEALDLLEGMNVKKKVVAPTWITFLAGLKACDGIGALQKGQKLHAQIIEEGFEKIQPIGNALLDMYAKCGLVAEAQDLFDDLPVQDVVSWSALIAGYTDNGHDSDALNCLERMQVEGVPPEIPTYMSILKACASLRALHFGQKVHAGITAKGFEGDSGISNSLVDVYGKCGSLEEAQCVFASMQNQDVVSWNALIAAYNDHGYGAEALGLLDQMQNKGLWPSVVTYICHLKACTIVGALDKGQKVHLEIVEEGFETDLFVSNTIIDMYLKCGALYDARGAFEDLSVHDSISWSALLTGYAEHGHGELGHELFEQMKLEVSFPDVNSWDALIFGFAEQGESEKAFRYFAQMQEQGLLPSTTSFVSTLNLCGDVAALKIGQQIHALVYRVALEPTHVPLANALIDMYCGCGSTDEAQQLFEALVTKDIVAWNTLINGYSRHGESKVVFYLLSRMQKEGIEPGGISLLSALMVCNHAGLLEEGKLYFGNIALQFDTSFSIRHQNCIADLLGRAGHVDESTALLGMMPFKPDLVTWGTMLGACNKWGHMTLSAQAFESATKLDKRHTSAFVSMSNMCAEAYMWEE</sequence>
<dbReference type="Pfam" id="PF13041">
    <property type="entry name" value="PPR_2"/>
    <property type="match status" value="5"/>
</dbReference>
<feature type="repeat" description="PPR" evidence="2">
    <location>
        <begin position="596"/>
        <end position="630"/>
    </location>
</feature>
<feature type="repeat" description="PPR" evidence="2">
    <location>
        <begin position="495"/>
        <end position="529"/>
    </location>
</feature>
<dbReference type="PANTHER" id="PTHR47928">
    <property type="entry name" value="REPEAT-CONTAINING PROTEIN, PUTATIVE-RELATED"/>
    <property type="match status" value="1"/>
</dbReference>
<dbReference type="FunFam" id="1.25.40.10:FF:000158">
    <property type="entry name" value="pentatricopeptide repeat-containing protein At2g33680"/>
    <property type="match status" value="1"/>
</dbReference>
<dbReference type="PROSITE" id="PS51375">
    <property type="entry name" value="PPR"/>
    <property type="match status" value="7"/>
</dbReference>
<feature type="repeat" description="PPR" evidence="2">
    <location>
        <begin position="190"/>
        <end position="224"/>
    </location>
</feature>
<gene>
    <name evidence="3" type="ORF">GOP47_0001011</name>
</gene>
<dbReference type="Proteomes" id="UP000886520">
    <property type="component" value="Chromosome 1"/>
</dbReference>
<protein>
    <recommendedName>
        <fullName evidence="5">Pentatricopeptide repeat-containing protein</fullName>
    </recommendedName>
</protein>
<feature type="repeat" description="PPR" evidence="2">
    <location>
        <begin position="631"/>
        <end position="665"/>
    </location>
</feature>
<dbReference type="InterPro" id="IPR002885">
    <property type="entry name" value="PPR_rpt"/>
</dbReference>
<dbReference type="InterPro" id="IPR011990">
    <property type="entry name" value="TPR-like_helical_dom_sf"/>
</dbReference>
<comment type="caution">
    <text evidence="3">The sequence shown here is derived from an EMBL/GenBank/DDBJ whole genome shotgun (WGS) entry which is preliminary data.</text>
</comment>
<feature type="repeat" description="PPR" evidence="2">
    <location>
        <begin position="394"/>
        <end position="428"/>
    </location>
</feature>
<evidence type="ECO:0000313" key="3">
    <source>
        <dbReference type="EMBL" id="KAI5084842.1"/>
    </source>
</evidence>